<feature type="transmembrane region" description="Helical" evidence="10">
    <location>
        <begin position="52"/>
        <end position="74"/>
    </location>
</feature>
<keyword evidence="6 10" id="KW-0407">Ion channel</keyword>
<evidence type="ECO:0000313" key="11">
    <source>
        <dbReference type="EMBL" id="RWZ68392.1"/>
    </source>
</evidence>
<keyword evidence="12" id="KW-1185">Reference proteome</keyword>
<comment type="caution">
    <text evidence="11">The sequence shown here is derived from an EMBL/GenBank/DDBJ whole genome shotgun (WGS) entry which is preliminary data.</text>
</comment>
<evidence type="ECO:0000256" key="1">
    <source>
        <dbReference type="ARBA" id="ARBA00004651"/>
    </source>
</evidence>
<dbReference type="InterPro" id="IPR003691">
    <property type="entry name" value="FluC"/>
</dbReference>
<gene>
    <name evidence="10" type="primary">fluC</name>
    <name evidence="10" type="synonym">crcB</name>
    <name evidence="11" type="ORF">ELQ92_04010</name>
</gene>
<feature type="transmembrane region" description="Helical" evidence="10">
    <location>
        <begin position="86"/>
        <end position="105"/>
    </location>
</feature>
<evidence type="ECO:0000256" key="6">
    <source>
        <dbReference type="ARBA" id="ARBA00023303"/>
    </source>
</evidence>
<organism evidence="11 12">
    <name type="scientific">Labedella populi</name>
    <dbReference type="NCBI Taxonomy" id="2498850"/>
    <lineage>
        <taxon>Bacteria</taxon>
        <taxon>Bacillati</taxon>
        <taxon>Actinomycetota</taxon>
        <taxon>Actinomycetes</taxon>
        <taxon>Micrococcales</taxon>
        <taxon>Microbacteriaceae</taxon>
        <taxon>Labedella</taxon>
    </lineage>
</organism>
<dbReference type="AlphaFoldDB" id="A0A3S4BDW2"/>
<feature type="binding site" evidence="10">
    <location>
        <position position="96"/>
    </location>
    <ligand>
        <name>Na(+)</name>
        <dbReference type="ChEBI" id="CHEBI:29101"/>
        <note>structural</note>
    </ligand>
</feature>
<evidence type="ECO:0000313" key="12">
    <source>
        <dbReference type="Proteomes" id="UP000288603"/>
    </source>
</evidence>
<evidence type="ECO:0000256" key="5">
    <source>
        <dbReference type="ARBA" id="ARBA00023136"/>
    </source>
</evidence>
<name>A0A3S4BDW2_9MICO</name>
<comment type="catalytic activity">
    <reaction evidence="8">
        <text>fluoride(in) = fluoride(out)</text>
        <dbReference type="Rhea" id="RHEA:76159"/>
        <dbReference type="ChEBI" id="CHEBI:17051"/>
    </reaction>
    <physiologicalReaction direction="left-to-right" evidence="8">
        <dbReference type="Rhea" id="RHEA:76160"/>
    </physiologicalReaction>
</comment>
<keyword evidence="2 10" id="KW-1003">Cell membrane</keyword>
<dbReference type="PANTHER" id="PTHR28259:SF1">
    <property type="entry name" value="FLUORIDE EXPORT PROTEIN 1-RELATED"/>
    <property type="match status" value="1"/>
</dbReference>
<keyword evidence="5 10" id="KW-0472">Membrane</keyword>
<dbReference type="GO" id="GO:0140114">
    <property type="term" value="P:cellular detoxification of fluoride"/>
    <property type="evidence" value="ECO:0007669"/>
    <property type="project" value="UniProtKB-UniRule"/>
</dbReference>
<keyword evidence="4 10" id="KW-1133">Transmembrane helix</keyword>
<keyword evidence="3 10" id="KW-0812">Transmembrane</keyword>
<dbReference type="GO" id="GO:0062054">
    <property type="term" value="F:fluoride channel activity"/>
    <property type="evidence" value="ECO:0007669"/>
    <property type="project" value="UniProtKB-UniRule"/>
</dbReference>
<dbReference type="RefSeq" id="WP_128497661.1">
    <property type="nucleotide sequence ID" value="NZ_RZNC01000001.1"/>
</dbReference>
<keyword evidence="10" id="KW-0915">Sodium</keyword>
<feature type="transmembrane region" description="Helical" evidence="10">
    <location>
        <begin position="24"/>
        <end position="46"/>
    </location>
</feature>
<protein>
    <recommendedName>
        <fullName evidence="10">Fluoride-specific ion channel FluC</fullName>
    </recommendedName>
</protein>
<keyword evidence="10" id="KW-0479">Metal-binding</keyword>
<evidence type="ECO:0000256" key="10">
    <source>
        <dbReference type="HAMAP-Rule" id="MF_00454"/>
    </source>
</evidence>
<comment type="function">
    <text evidence="9 10">Fluoride-specific ion channel. Important for reducing fluoride concentration in the cell, thus reducing its toxicity.</text>
</comment>
<sequence>MTVPPHDRSAPSAVRTSPWPGRRAVLLVFVGGAIGTAARAAVLALLPQVSAVPVGVLVVNVVGAFVLGVLVAGLEAVSSARRRREARLLLGTGLLGGFTTYSALAMDTVSLVAVGEVLPALLNAVGSVLVGLAAAAVGLAAGRVIARRREATGNDDR</sequence>
<evidence type="ECO:0000256" key="3">
    <source>
        <dbReference type="ARBA" id="ARBA00022692"/>
    </source>
</evidence>
<dbReference type="Proteomes" id="UP000288603">
    <property type="component" value="Unassembled WGS sequence"/>
</dbReference>
<comment type="activity regulation">
    <text evidence="10">Na(+) is not transported, but it plays an essential structural role and its presence is essential for fluoride channel function.</text>
</comment>
<dbReference type="GO" id="GO:0046872">
    <property type="term" value="F:metal ion binding"/>
    <property type="evidence" value="ECO:0007669"/>
    <property type="project" value="UniProtKB-KW"/>
</dbReference>
<feature type="binding site" evidence="10">
    <location>
        <position position="99"/>
    </location>
    <ligand>
        <name>Na(+)</name>
        <dbReference type="ChEBI" id="CHEBI:29101"/>
        <note>structural</note>
    </ligand>
</feature>
<feature type="transmembrane region" description="Helical" evidence="10">
    <location>
        <begin position="117"/>
        <end position="141"/>
    </location>
</feature>
<keyword evidence="10" id="KW-0813">Transport</keyword>
<dbReference type="EMBL" id="RZNC01000001">
    <property type="protein sequence ID" value="RWZ68392.1"/>
    <property type="molecule type" value="Genomic_DNA"/>
</dbReference>
<evidence type="ECO:0000256" key="7">
    <source>
        <dbReference type="ARBA" id="ARBA00035120"/>
    </source>
</evidence>
<dbReference type="PANTHER" id="PTHR28259">
    <property type="entry name" value="FLUORIDE EXPORT PROTEIN 1-RELATED"/>
    <property type="match status" value="1"/>
</dbReference>
<dbReference type="HAMAP" id="MF_00454">
    <property type="entry name" value="FluC"/>
    <property type="match status" value="1"/>
</dbReference>
<comment type="subcellular location">
    <subcellularLocation>
        <location evidence="1 10">Cell membrane</location>
        <topology evidence="1 10">Multi-pass membrane protein</topology>
    </subcellularLocation>
</comment>
<evidence type="ECO:0000256" key="2">
    <source>
        <dbReference type="ARBA" id="ARBA00022475"/>
    </source>
</evidence>
<accession>A0A3S4BDW2</accession>
<evidence type="ECO:0000256" key="4">
    <source>
        <dbReference type="ARBA" id="ARBA00022989"/>
    </source>
</evidence>
<evidence type="ECO:0000256" key="9">
    <source>
        <dbReference type="ARBA" id="ARBA00049940"/>
    </source>
</evidence>
<dbReference type="GO" id="GO:0005886">
    <property type="term" value="C:plasma membrane"/>
    <property type="evidence" value="ECO:0007669"/>
    <property type="project" value="UniProtKB-SubCell"/>
</dbReference>
<proteinExistence type="inferred from homology"/>
<keyword evidence="10" id="KW-0406">Ion transport</keyword>
<dbReference type="Pfam" id="PF02537">
    <property type="entry name" value="CRCB"/>
    <property type="match status" value="1"/>
</dbReference>
<comment type="similarity">
    <text evidence="7 10">Belongs to the fluoride channel Fluc/FEX (TC 1.A.43) family.</text>
</comment>
<reference evidence="11 12" key="1">
    <citation type="submission" date="2018-12" db="EMBL/GenBank/DDBJ databases">
        <authorList>
            <person name="Li F."/>
        </authorList>
    </citation>
    <scope>NUCLEOTIDE SEQUENCE [LARGE SCALE GENOMIC DNA]</scope>
    <source>
        <strain evidence="11 12">8H24J-4-2</strain>
    </source>
</reference>
<evidence type="ECO:0000256" key="8">
    <source>
        <dbReference type="ARBA" id="ARBA00035585"/>
    </source>
</evidence>